<dbReference type="AlphaFoldDB" id="A0A6L5X114"/>
<organism evidence="3 4">
    <name type="scientific">Porcincola intestinalis</name>
    <dbReference type="NCBI Taxonomy" id="2606632"/>
    <lineage>
        <taxon>Bacteria</taxon>
        <taxon>Bacillati</taxon>
        <taxon>Bacillota</taxon>
        <taxon>Clostridia</taxon>
        <taxon>Lachnospirales</taxon>
        <taxon>Lachnospiraceae</taxon>
        <taxon>Porcincola</taxon>
    </lineage>
</organism>
<dbReference type="Gene3D" id="2.30.40.10">
    <property type="entry name" value="Urease, subunit C, domain 1"/>
    <property type="match status" value="1"/>
</dbReference>
<dbReference type="InterPro" id="IPR032466">
    <property type="entry name" value="Metal_Hydrolase"/>
</dbReference>
<dbReference type="PANTHER" id="PTHR43794">
    <property type="entry name" value="AMINOHYDROLASE SSNA-RELATED"/>
    <property type="match status" value="1"/>
</dbReference>
<dbReference type="Gene3D" id="3.20.20.140">
    <property type="entry name" value="Metal-dependent hydrolases"/>
    <property type="match status" value="1"/>
</dbReference>
<dbReference type="EMBL" id="VULZ01000002">
    <property type="protein sequence ID" value="MSS13970.1"/>
    <property type="molecule type" value="Genomic_DNA"/>
</dbReference>
<sequence length="468" mass="52091">MGKKVLIQNARAIVTCDQNDTVCRNADILVNGPEIESIGPSLSGTEQAEGAEVIDATGMLIYPGLINTHHHFFQTFVRNLITIDYANMTVPEWIAKIYKIFQAIDDDVIYYSSLTAMADLIKHGCTAAFDHQYCYTDRTGKRPVDRQMEAADLLGIRYHAGRGTNTLPPESGSDMPVNMVETTEEFLDDCERLRKRYHDPRPFSMHQIVPSPCQPMNCRKETFVETVKYCRENGLRMHTHLGEGENEVMVRRWGKRTLEWAEEIGFVGPDVWIAHAWELTPEEWKTLARTGTGVSHCPTPALLGGFPILPIKDMQEAGVNISLGCDGSATNDGSSLLDSMRLGWMAQSYFSKSRGGAISPYDMLKIATVNGAKTLGRDDLGSLEPHKAADLFMIDSAKLELTGAFHDPKNLLARCGVTGYTDLTMVNGRVVWRNGTLTGVDEEKLSAEGEKVFDRVIKEPFHTFYSVS</sequence>
<dbReference type="PANTHER" id="PTHR43794:SF11">
    <property type="entry name" value="AMIDOHYDROLASE-RELATED DOMAIN-CONTAINING PROTEIN"/>
    <property type="match status" value="1"/>
</dbReference>
<proteinExistence type="predicted"/>
<dbReference type="InterPro" id="IPR050287">
    <property type="entry name" value="MTA/SAH_deaminase"/>
</dbReference>
<dbReference type="InterPro" id="IPR011059">
    <property type="entry name" value="Metal-dep_hydrolase_composite"/>
</dbReference>
<keyword evidence="1 3" id="KW-0378">Hydrolase</keyword>
<dbReference type="SUPFAM" id="SSF51556">
    <property type="entry name" value="Metallo-dependent hydrolases"/>
    <property type="match status" value="1"/>
</dbReference>
<evidence type="ECO:0000313" key="4">
    <source>
        <dbReference type="Proteomes" id="UP000481852"/>
    </source>
</evidence>
<reference evidence="3 4" key="1">
    <citation type="submission" date="2019-08" db="EMBL/GenBank/DDBJ databases">
        <title>In-depth cultivation of the pig gut microbiome towards novel bacterial diversity and tailored functional studies.</title>
        <authorList>
            <person name="Wylensek D."/>
            <person name="Hitch T.C.A."/>
            <person name="Clavel T."/>
        </authorList>
    </citation>
    <scope>NUCLEOTIDE SEQUENCE [LARGE SCALE GENOMIC DNA]</scope>
    <source>
        <strain evidence="3 4">Oil+RF-744-WCA-WT-11</strain>
    </source>
</reference>
<evidence type="ECO:0000259" key="2">
    <source>
        <dbReference type="Pfam" id="PF01979"/>
    </source>
</evidence>
<dbReference type="InterPro" id="IPR006680">
    <property type="entry name" value="Amidohydro-rel"/>
</dbReference>
<dbReference type="CDD" id="cd01298">
    <property type="entry name" value="ATZ_TRZ_like"/>
    <property type="match status" value="1"/>
</dbReference>
<gene>
    <name evidence="3" type="ORF">FYJ35_02750</name>
</gene>
<dbReference type="Pfam" id="PF01979">
    <property type="entry name" value="Amidohydro_1"/>
    <property type="match status" value="1"/>
</dbReference>
<keyword evidence="4" id="KW-1185">Reference proteome</keyword>
<accession>A0A6L5X114</accession>
<evidence type="ECO:0000313" key="3">
    <source>
        <dbReference type="EMBL" id="MSS13970.1"/>
    </source>
</evidence>
<dbReference type="Proteomes" id="UP000481852">
    <property type="component" value="Unassembled WGS sequence"/>
</dbReference>
<dbReference type="GO" id="GO:0016810">
    <property type="term" value="F:hydrolase activity, acting on carbon-nitrogen (but not peptide) bonds"/>
    <property type="evidence" value="ECO:0007669"/>
    <property type="project" value="InterPro"/>
</dbReference>
<dbReference type="SUPFAM" id="SSF51338">
    <property type="entry name" value="Composite domain of metallo-dependent hydrolases"/>
    <property type="match status" value="2"/>
</dbReference>
<evidence type="ECO:0000256" key="1">
    <source>
        <dbReference type="ARBA" id="ARBA00022801"/>
    </source>
</evidence>
<name>A0A6L5X114_9FIRM</name>
<protein>
    <submittedName>
        <fullName evidence="3">Amidohydrolase</fullName>
    </submittedName>
</protein>
<comment type="caution">
    <text evidence="3">The sequence shown here is derived from an EMBL/GenBank/DDBJ whole genome shotgun (WGS) entry which is preliminary data.</text>
</comment>
<dbReference type="RefSeq" id="WP_154522808.1">
    <property type="nucleotide sequence ID" value="NZ_VULZ01000002.1"/>
</dbReference>
<feature type="domain" description="Amidohydrolase-related" evidence="2">
    <location>
        <begin position="61"/>
        <end position="431"/>
    </location>
</feature>